<dbReference type="AlphaFoldDB" id="A0A5P8VXC6"/>
<evidence type="ECO:0000313" key="1">
    <source>
        <dbReference type="EMBL" id="QFS45083.1"/>
    </source>
</evidence>
<gene>
    <name evidence="1" type="ORF">GXM_02558</name>
</gene>
<accession>A0A5P8VXC6</accession>
<reference evidence="1 2" key="1">
    <citation type="submission" date="2019-10" db="EMBL/GenBank/DDBJ databases">
        <title>Genomic and transcriptomic insights into the perfect genentic adaptation of a filamentous nitrogen-fixing cyanobacterium to rice fields.</title>
        <authorList>
            <person name="Chen Z."/>
        </authorList>
    </citation>
    <scope>NUCLEOTIDE SEQUENCE [LARGE SCALE GENOMIC DNA]</scope>
    <source>
        <strain evidence="1">CCNUC1</strain>
    </source>
</reference>
<dbReference type="EMBL" id="CP045226">
    <property type="protein sequence ID" value="QFS45083.1"/>
    <property type="molecule type" value="Genomic_DNA"/>
</dbReference>
<dbReference type="KEGG" id="nsh:GXM_02558"/>
<keyword evidence="2" id="KW-1185">Reference proteome</keyword>
<organism evidence="1 2">
    <name type="scientific">Nostoc sphaeroides CCNUC1</name>
    <dbReference type="NCBI Taxonomy" id="2653204"/>
    <lineage>
        <taxon>Bacteria</taxon>
        <taxon>Bacillati</taxon>
        <taxon>Cyanobacteriota</taxon>
        <taxon>Cyanophyceae</taxon>
        <taxon>Nostocales</taxon>
        <taxon>Nostocaceae</taxon>
        <taxon>Nostoc</taxon>
    </lineage>
</organism>
<name>A0A5P8VXC6_9NOSO</name>
<evidence type="ECO:0000313" key="2">
    <source>
        <dbReference type="Proteomes" id="UP000326678"/>
    </source>
</evidence>
<protein>
    <submittedName>
        <fullName evidence="1">Uncharacterized protein</fullName>
    </submittedName>
</protein>
<proteinExistence type="predicted"/>
<dbReference type="Proteomes" id="UP000326678">
    <property type="component" value="Chromosome Gxm1"/>
</dbReference>
<sequence>MAKNDIYKFTKIGVFKKSPKIHQKDKEPSRLAMGMTLLSPPVS</sequence>